<dbReference type="AlphaFoldDB" id="A0AA38C1W7"/>
<dbReference type="Pfam" id="PF00046">
    <property type="entry name" value="Homeodomain"/>
    <property type="match status" value="1"/>
</dbReference>
<dbReference type="InterPro" id="IPR001356">
    <property type="entry name" value="HD"/>
</dbReference>
<dbReference type="PANTHER" id="PTHR46777:SF5">
    <property type="entry name" value="WUSCHEL-RELATED HOMEOBOX 13"/>
    <property type="match status" value="1"/>
</dbReference>
<evidence type="ECO:0000259" key="5">
    <source>
        <dbReference type="PROSITE" id="PS50071"/>
    </source>
</evidence>
<sequence>MDTLSTNFSAVREQENLRAIAGLVAHPVGSTMIHSQVMSEDQMTTLRKQISAYTSITKQLIAMHKIILIQQNPFNGLTPGQALTFNSMMGFAGHKMTTRQRWTPSQVQLQILENIFDRGKGTPCKQRIKEITAQLSQHGHISETNVYNWFQNRRARTKRKQQIGQITSGEYEMDNLPDSSKEKKTKYGESSGQETSVTRQSSATFQNHEGVSEHCIADSQQHRSSTSLSSQVVSKAASDFNRSASFEQDFSATRNVQLVETGNSLHAGEGPVIIGHFLNERNSPATVANSEESTFANTFHVWNDNAKNLSCWRFSNNIFGHSLNERNSPSSVVKSVETMVFIAFHVYNDDAKYLSH</sequence>
<gene>
    <name evidence="6" type="ORF">KI387_032499</name>
</gene>
<comment type="subcellular location">
    <subcellularLocation>
        <location evidence="1 2 3">Nucleus</location>
    </subcellularLocation>
</comment>
<evidence type="ECO:0000313" key="7">
    <source>
        <dbReference type="Proteomes" id="UP000824469"/>
    </source>
</evidence>
<dbReference type="CDD" id="cd00086">
    <property type="entry name" value="homeodomain"/>
    <property type="match status" value="1"/>
</dbReference>
<evidence type="ECO:0000256" key="1">
    <source>
        <dbReference type="ARBA" id="ARBA00004123"/>
    </source>
</evidence>
<feature type="compositionally biased region" description="Polar residues" evidence="4">
    <location>
        <begin position="188"/>
        <end position="206"/>
    </location>
</feature>
<keyword evidence="2 3" id="KW-0371">Homeobox</keyword>
<dbReference type="PANTHER" id="PTHR46777">
    <property type="entry name" value="WUSCHEL-RELATED HOMEOBOX 13"/>
    <property type="match status" value="1"/>
</dbReference>
<dbReference type="Gene3D" id="1.10.10.60">
    <property type="entry name" value="Homeodomain-like"/>
    <property type="match status" value="1"/>
</dbReference>
<dbReference type="GO" id="GO:0005634">
    <property type="term" value="C:nucleus"/>
    <property type="evidence" value="ECO:0007669"/>
    <property type="project" value="UniProtKB-SubCell"/>
</dbReference>
<dbReference type="GO" id="GO:0003677">
    <property type="term" value="F:DNA binding"/>
    <property type="evidence" value="ECO:0007669"/>
    <property type="project" value="UniProtKB-UniRule"/>
</dbReference>
<dbReference type="Proteomes" id="UP000824469">
    <property type="component" value="Unassembled WGS sequence"/>
</dbReference>
<dbReference type="SMART" id="SM00389">
    <property type="entry name" value="HOX"/>
    <property type="match status" value="1"/>
</dbReference>
<dbReference type="InterPro" id="IPR009057">
    <property type="entry name" value="Homeodomain-like_sf"/>
</dbReference>
<keyword evidence="7" id="KW-1185">Reference proteome</keyword>
<evidence type="ECO:0000256" key="4">
    <source>
        <dbReference type="SAM" id="MobiDB-lite"/>
    </source>
</evidence>
<keyword evidence="2 3" id="KW-0539">Nucleus</keyword>
<dbReference type="EMBL" id="JAHRHJ020003813">
    <property type="protein sequence ID" value="KAH9288382.1"/>
    <property type="molecule type" value="Genomic_DNA"/>
</dbReference>
<evidence type="ECO:0000256" key="2">
    <source>
        <dbReference type="PROSITE-ProRule" id="PRU00108"/>
    </source>
</evidence>
<keyword evidence="2 3" id="KW-0238">DNA-binding</keyword>
<proteinExistence type="predicted"/>
<accession>A0AA38C1W7</accession>
<protein>
    <recommendedName>
        <fullName evidence="5">Homeobox domain-containing protein</fullName>
    </recommendedName>
</protein>
<dbReference type="GO" id="GO:0003700">
    <property type="term" value="F:DNA-binding transcription factor activity"/>
    <property type="evidence" value="ECO:0007669"/>
    <property type="project" value="InterPro"/>
</dbReference>
<feature type="DNA-binding region" description="Homeobox" evidence="2">
    <location>
        <begin position="97"/>
        <end position="161"/>
    </location>
</feature>
<feature type="domain" description="Homeobox" evidence="5">
    <location>
        <begin position="95"/>
        <end position="160"/>
    </location>
</feature>
<feature type="region of interest" description="Disordered" evidence="4">
    <location>
        <begin position="158"/>
        <end position="206"/>
    </location>
</feature>
<name>A0AA38C1W7_TAXCH</name>
<evidence type="ECO:0000313" key="6">
    <source>
        <dbReference type="EMBL" id="KAH9288382.1"/>
    </source>
</evidence>
<dbReference type="PROSITE" id="PS50071">
    <property type="entry name" value="HOMEOBOX_2"/>
    <property type="match status" value="1"/>
</dbReference>
<reference evidence="6 7" key="1">
    <citation type="journal article" date="2021" name="Nat. Plants">
        <title>The Taxus genome provides insights into paclitaxel biosynthesis.</title>
        <authorList>
            <person name="Xiong X."/>
            <person name="Gou J."/>
            <person name="Liao Q."/>
            <person name="Li Y."/>
            <person name="Zhou Q."/>
            <person name="Bi G."/>
            <person name="Li C."/>
            <person name="Du R."/>
            <person name="Wang X."/>
            <person name="Sun T."/>
            <person name="Guo L."/>
            <person name="Liang H."/>
            <person name="Lu P."/>
            <person name="Wu Y."/>
            <person name="Zhang Z."/>
            <person name="Ro D.K."/>
            <person name="Shang Y."/>
            <person name="Huang S."/>
            <person name="Yan J."/>
        </authorList>
    </citation>
    <scope>NUCLEOTIDE SEQUENCE [LARGE SCALE GENOMIC DNA]</scope>
    <source>
        <strain evidence="6">Ta-2019</strain>
    </source>
</reference>
<dbReference type="SUPFAM" id="SSF46689">
    <property type="entry name" value="Homeodomain-like"/>
    <property type="match status" value="1"/>
</dbReference>
<evidence type="ECO:0000256" key="3">
    <source>
        <dbReference type="RuleBase" id="RU000682"/>
    </source>
</evidence>
<organism evidence="6 7">
    <name type="scientific">Taxus chinensis</name>
    <name type="common">Chinese yew</name>
    <name type="synonym">Taxus wallichiana var. chinensis</name>
    <dbReference type="NCBI Taxonomy" id="29808"/>
    <lineage>
        <taxon>Eukaryota</taxon>
        <taxon>Viridiplantae</taxon>
        <taxon>Streptophyta</taxon>
        <taxon>Embryophyta</taxon>
        <taxon>Tracheophyta</taxon>
        <taxon>Spermatophyta</taxon>
        <taxon>Pinopsida</taxon>
        <taxon>Pinidae</taxon>
        <taxon>Conifers II</taxon>
        <taxon>Cupressales</taxon>
        <taxon>Taxaceae</taxon>
        <taxon>Taxus</taxon>
    </lineage>
</organism>
<comment type="caution">
    <text evidence="6">The sequence shown here is derived from an EMBL/GenBank/DDBJ whole genome shotgun (WGS) entry which is preliminary data.</text>
</comment>
<dbReference type="InterPro" id="IPR044559">
    <property type="entry name" value="WOX13-like"/>
</dbReference>